<dbReference type="Proteomes" id="UP000649739">
    <property type="component" value="Unassembled WGS sequence"/>
</dbReference>
<accession>A0A8J3F9I2</accession>
<evidence type="ECO:0000256" key="8">
    <source>
        <dbReference type="SAM" id="MobiDB-lite"/>
    </source>
</evidence>
<comment type="cofactor">
    <cofactor evidence="1">
        <name>Mg(2+)</name>
        <dbReference type="ChEBI" id="CHEBI:18420"/>
    </cofactor>
</comment>
<sequence>MGTDPRADVAEWIAADPDPADRAALTALLDAWPASAAELADRFAGPLEFGTAGLRGIRRAGPNGMNLAVVTAAAAGLVRWLDEVGAAGPLVIGYDARHGSADFAARTAAVATGAGRAALLLPGPLPTPVLAYAVRAHGAAAGVMVTASHNPAADNGYKVYLGTVGGPLGAGAQIAPPVDAAIAGHIAAAGPAAAVPLGPPGAVVDPVAGYLAGAAAVVAPGGPRELTVAYTPLHGVGGAVLPAALAAAGFAPPRVVAEQAAPDPDFPTVAFPNPEEPGAMDRVLALAAAAGADLALANDPDADRCAVAIPDPDAGTPADGSGGRGAGGSGAGGGWRVLRGDEVGALLADHLIRRGVAGTFATTIVSATLLRSLCAAHGRPYAETLTGFKWIVRTPGLAYGYEEALGYCAAPDLVRDKDGITAALLVCELAADLRAAGRTLADRLAELAVAYGVHATDQVSIRVRDLRVIADGMAALRARPPAALLGRAVTAVVDGLPGADVLTVHADGVRVVVRPSGTEPKLKAYLEVVVPVPGTDPAPARAAAAAQLAALRTELAALLPQP</sequence>
<dbReference type="InterPro" id="IPR036900">
    <property type="entry name" value="A-D-PHexomutase_C_sf"/>
</dbReference>
<dbReference type="Pfam" id="PF02878">
    <property type="entry name" value="PGM_PMM_I"/>
    <property type="match status" value="1"/>
</dbReference>
<evidence type="ECO:0000259" key="12">
    <source>
        <dbReference type="Pfam" id="PF02880"/>
    </source>
</evidence>
<evidence type="ECO:0000256" key="6">
    <source>
        <dbReference type="ARBA" id="ARBA00023235"/>
    </source>
</evidence>
<reference evidence="13" key="2">
    <citation type="submission" date="2020-09" db="EMBL/GenBank/DDBJ databases">
        <authorList>
            <person name="Sun Q."/>
            <person name="Ohkuma M."/>
        </authorList>
    </citation>
    <scope>NUCLEOTIDE SEQUENCE</scope>
    <source>
        <strain evidence="13">JCM 3090</strain>
    </source>
</reference>
<keyword evidence="4 7" id="KW-0479">Metal-binding</keyword>
<feature type="region of interest" description="Disordered" evidence="8">
    <location>
        <begin position="309"/>
        <end position="331"/>
    </location>
</feature>
<evidence type="ECO:0000259" key="9">
    <source>
        <dbReference type="Pfam" id="PF00408"/>
    </source>
</evidence>
<dbReference type="PRINTS" id="PR00509">
    <property type="entry name" value="PGMPMM"/>
</dbReference>
<keyword evidence="3" id="KW-0597">Phosphoprotein</keyword>
<dbReference type="InterPro" id="IPR005846">
    <property type="entry name" value="A-D-PHexomutase_a/b/a-III"/>
</dbReference>
<feature type="domain" description="Alpha-D-phosphohexomutase alpha/beta/alpha" evidence="11">
    <location>
        <begin position="221"/>
        <end position="308"/>
    </location>
</feature>
<dbReference type="Pfam" id="PF00408">
    <property type="entry name" value="PGM_PMM_IV"/>
    <property type="match status" value="1"/>
</dbReference>
<evidence type="ECO:0000256" key="1">
    <source>
        <dbReference type="ARBA" id="ARBA00001946"/>
    </source>
</evidence>
<dbReference type="Gene3D" id="3.30.310.50">
    <property type="entry name" value="Alpha-D-phosphohexomutase, C-terminal domain"/>
    <property type="match status" value="1"/>
</dbReference>
<dbReference type="InterPro" id="IPR005843">
    <property type="entry name" value="A-D-PHexomutase_C"/>
</dbReference>
<evidence type="ECO:0000313" key="14">
    <source>
        <dbReference type="Proteomes" id="UP000649739"/>
    </source>
</evidence>
<dbReference type="PANTHER" id="PTHR45745">
    <property type="entry name" value="PHOSPHOMANNOMUTASE 45A"/>
    <property type="match status" value="1"/>
</dbReference>
<dbReference type="GO" id="GO:0005975">
    <property type="term" value="P:carbohydrate metabolic process"/>
    <property type="evidence" value="ECO:0007669"/>
    <property type="project" value="InterPro"/>
</dbReference>
<feature type="domain" description="Alpha-D-phosphohexomutase alpha/beta/alpha" evidence="10">
    <location>
        <begin position="48"/>
        <end position="187"/>
    </location>
</feature>
<dbReference type="GO" id="GO:0006166">
    <property type="term" value="P:purine ribonucleoside salvage"/>
    <property type="evidence" value="ECO:0007669"/>
    <property type="project" value="TreeGrafter"/>
</dbReference>
<dbReference type="Gene3D" id="3.40.120.10">
    <property type="entry name" value="Alpha-D-Glucose-1,6-Bisphosphate, subunit A, domain 3"/>
    <property type="match status" value="3"/>
</dbReference>
<dbReference type="InterPro" id="IPR016055">
    <property type="entry name" value="A-D-PHexomutase_a/b/a-I/II/III"/>
</dbReference>
<evidence type="ECO:0000256" key="4">
    <source>
        <dbReference type="ARBA" id="ARBA00022723"/>
    </source>
</evidence>
<feature type="compositionally biased region" description="Gly residues" evidence="8">
    <location>
        <begin position="320"/>
        <end position="331"/>
    </location>
</feature>
<dbReference type="PANTHER" id="PTHR45745:SF1">
    <property type="entry name" value="PHOSPHOGLUCOMUTASE 2B-RELATED"/>
    <property type="match status" value="1"/>
</dbReference>
<keyword evidence="5 7" id="KW-0460">Magnesium</keyword>
<dbReference type="InterPro" id="IPR005841">
    <property type="entry name" value="Alpha-D-phosphohexomutase_SF"/>
</dbReference>
<dbReference type="SUPFAM" id="SSF55957">
    <property type="entry name" value="Phosphoglucomutase, C-terminal domain"/>
    <property type="match status" value="1"/>
</dbReference>
<dbReference type="RefSeq" id="WP_189170114.1">
    <property type="nucleotide sequence ID" value="NZ_BMQB01000004.1"/>
</dbReference>
<reference evidence="13" key="1">
    <citation type="journal article" date="2014" name="Int. J. Syst. Evol. Microbiol.">
        <title>Complete genome sequence of Corynebacterium casei LMG S-19264T (=DSM 44701T), isolated from a smear-ripened cheese.</title>
        <authorList>
            <consortium name="US DOE Joint Genome Institute (JGI-PGF)"/>
            <person name="Walter F."/>
            <person name="Albersmeier A."/>
            <person name="Kalinowski J."/>
            <person name="Ruckert C."/>
        </authorList>
    </citation>
    <scope>NUCLEOTIDE SEQUENCE</scope>
    <source>
        <strain evidence="13">JCM 3090</strain>
    </source>
</reference>
<dbReference type="Pfam" id="PF02880">
    <property type="entry name" value="PGM_PMM_III"/>
    <property type="match status" value="1"/>
</dbReference>
<keyword evidence="14" id="KW-1185">Reference proteome</keyword>
<comment type="caution">
    <text evidence="13">The sequence shown here is derived from an EMBL/GenBank/DDBJ whole genome shotgun (WGS) entry which is preliminary data.</text>
</comment>
<dbReference type="AlphaFoldDB" id="A0A8J3F9I2"/>
<organism evidence="13 14">
    <name type="scientific">Pilimelia anulata</name>
    <dbReference type="NCBI Taxonomy" id="53371"/>
    <lineage>
        <taxon>Bacteria</taxon>
        <taxon>Bacillati</taxon>
        <taxon>Actinomycetota</taxon>
        <taxon>Actinomycetes</taxon>
        <taxon>Micromonosporales</taxon>
        <taxon>Micromonosporaceae</taxon>
        <taxon>Pilimelia</taxon>
    </lineage>
</organism>
<dbReference type="InterPro" id="IPR016066">
    <property type="entry name" value="A-D-PHexomutase_CS"/>
</dbReference>
<evidence type="ECO:0000256" key="7">
    <source>
        <dbReference type="RuleBase" id="RU004326"/>
    </source>
</evidence>
<dbReference type="GO" id="GO:0008973">
    <property type="term" value="F:phosphopentomutase activity"/>
    <property type="evidence" value="ECO:0007669"/>
    <property type="project" value="TreeGrafter"/>
</dbReference>
<evidence type="ECO:0000259" key="11">
    <source>
        <dbReference type="Pfam" id="PF02879"/>
    </source>
</evidence>
<evidence type="ECO:0000259" key="10">
    <source>
        <dbReference type="Pfam" id="PF02878"/>
    </source>
</evidence>
<evidence type="ECO:0000256" key="2">
    <source>
        <dbReference type="ARBA" id="ARBA00010231"/>
    </source>
</evidence>
<feature type="domain" description="Alpha-D-phosphohexomutase C-terminal" evidence="9">
    <location>
        <begin position="492"/>
        <end position="528"/>
    </location>
</feature>
<dbReference type="GO" id="GO:0000287">
    <property type="term" value="F:magnesium ion binding"/>
    <property type="evidence" value="ECO:0007669"/>
    <property type="project" value="InterPro"/>
</dbReference>
<keyword evidence="6" id="KW-0413">Isomerase</keyword>
<comment type="similarity">
    <text evidence="2 7">Belongs to the phosphohexose mutase family.</text>
</comment>
<evidence type="ECO:0000313" key="13">
    <source>
        <dbReference type="EMBL" id="GGJ92905.1"/>
    </source>
</evidence>
<dbReference type="Pfam" id="PF02879">
    <property type="entry name" value="PGM_PMM_II"/>
    <property type="match status" value="1"/>
</dbReference>
<evidence type="ECO:0000256" key="3">
    <source>
        <dbReference type="ARBA" id="ARBA00022553"/>
    </source>
</evidence>
<dbReference type="InterPro" id="IPR005845">
    <property type="entry name" value="A-D-PHexomutase_a/b/a-II"/>
</dbReference>
<evidence type="ECO:0000256" key="5">
    <source>
        <dbReference type="ARBA" id="ARBA00022842"/>
    </source>
</evidence>
<feature type="domain" description="Alpha-D-phosphohexomutase alpha/beta/alpha" evidence="12">
    <location>
        <begin position="340"/>
        <end position="447"/>
    </location>
</feature>
<dbReference type="InterPro" id="IPR005844">
    <property type="entry name" value="A-D-PHexomutase_a/b/a-I"/>
</dbReference>
<dbReference type="PROSITE" id="PS00710">
    <property type="entry name" value="PGM_PMM"/>
    <property type="match status" value="1"/>
</dbReference>
<dbReference type="CDD" id="cd05799">
    <property type="entry name" value="PGM2"/>
    <property type="match status" value="1"/>
</dbReference>
<proteinExistence type="inferred from homology"/>
<protein>
    <submittedName>
        <fullName evidence="13">Phosphomannomutase</fullName>
    </submittedName>
</protein>
<dbReference type="SUPFAM" id="SSF53738">
    <property type="entry name" value="Phosphoglucomutase, first 3 domains"/>
    <property type="match status" value="3"/>
</dbReference>
<dbReference type="EMBL" id="BMQB01000004">
    <property type="protein sequence ID" value="GGJ92905.1"/>
    <property type="molecule type" value="Genomic_DNA"/>
</dbReference>
<name>A0A8J3F9I2_9ACTN</name>
<gene>
    <name evidence="13" type="ORF">GCM10010123_23480</name>
</gene>